<dbReference type="Gene3D" id="2.60.120.650">
    <property type="entry name" value="Cupin"/>
    <property type="match status" value="1"/>
</dbReference>
<sequence>MKRAGRRSTVWKRRSHEIPRRGLVTLLPVESAAPSARGYLDIQAFQQRALAPRTPLLFRRDAGSPTVQLPALKKWFREEPSAQRSLSAYMAGFEAWPFPYELVQPSSEKQDAVADFCDWLMASSVMADQIMAGILQAAVSKGGHDFFRLHGPLKLLIKALEFNKAQDTKASNTLELYIAQSSLSDLPLPLQDDLPTPELVQRAGKGDVYGSSIWLGTEPTYTPLHRDPNPNLFCQLCSYKVVRLLPPLLGDRLFYEVQAKLRKQGNSRIRTTEMMQGKEREVFHNAVWSNDALPDGLHQVEMSSGDALFIPDGWWHSVKSTGTDGQLNGSVNWWFR</sequence>
<accession>A0A2K3QKN3</accession>
<feature type="domain" description="JmjC" evidence="1">
    <location>
        <begin position="163"/>
        <end position="336"/>
    </location>
</feature>
<dbReference type="PANTHER" id="PTHR12461">
    <property type="entry name" value="HYPOXIA-INDUCIBLE FACTOR 1 ALPHA INHIBITOR-RELATED"/>
    <property type="match status" value="1"/>
</dbReference>
<dbReference type="PANTHER" id="PTHR12461:SF105">
    <property type="entry name" value="HYPOXIA-INDUCIBLE FACTOR 1-ALPHA INHIBITOR"/>
    <property type="match status" value="1"/>
</dbReference>
<dbReference type="Pfam" id="PF13621">
    <property type="entry name" value="Cupin_8"/>
    <property type="match status" value="1"/>
</dbReference>
<organism evidence="2 3">
    <name type="scientific">Tolypocladium capitatum</name>
    <dbReference type="NCBI Taxonomy" id="45235"/>
    <lineage>
        <taxon>Eukaryota</taxon>
        <taxon>Fungi</taxon>
        <taxon>Dikarya</taxon>
        <taxon>Ascomycota</taxon>
        <taxon>Pezizomycotina</taxon>
        <taxon>Sordariomycetes</taxon>
        <taxon>Hypocreomycetidae</taxon>
        <taxon>Hypocreales</taxon>
        <taxon>Ophiocordycipitaceae</taxon>
        <taxon>Tolypocladium</taxon>
    </lineage>
</organism>
<gene>
    <name evidence="2" type="ORF">TCAP_01985</name>
</gene>
<reference evidence="2 3" key="1">
    <citation type="submission" date="2017-08" db="EMBL/GenBank/DDBJ databases">
        <title>Harnessing the power of phylogenomics to disentangle the directionality and signatures of interkingdom host jumping in the parasitic fungal genus Tolypocladium.</title>
        <authorList>
            <person name="Quandt C.A."/>
            <person name="Patterson W."/>
            <person name="Spatafora J.W."/>
        </authorList>
    </citation>
    <scope>NUCLEOTIDE SEQUENCE [LARGE SCALE GENOMIC DNA]</scope>
    <source>
        <strain evidence="2 3">CBS 113982</strain>
    </source>
</reference>
<evidence type="ECO:0000259" key="1">
    <source>
        <dbReference type="PROSITE" id="PS51184"/>
    </source>
</evidence>
<evidence type="ECO:0000313" key="3">
    <source>
        <dbReference type="Proteomes" id="UP000236621"/>
    </source>
</evidence>
<dbReference type="SMART" id="SM00558">
    <property type="entry name" value="JmjC"/>
    <property type="match status" value="1"/>
</dbReference>
<keyword evidence="2" id="KW-0808">Transferase</keyword>
<name>A0A2K3QKN3_9HYPO</name>
<dbReference type="GO" id="GO:0032259">
    <property type="term" value="P:methylation"/>
    <property type="evidence" value="ECO:0007669"/>
    <property type="project" value="UniProtKB-KW"/>
</dbReference>
<dbReference type="STRING" id="45235.A0A2K3QKN3"/>
<keyword evidence="3" id="KW-1185">Reference proteome</keyword>
<dbReference type="EMBL" id="NRSZ01000306">
    <property type="protein sequence ID" value="PNY28093.1"/>
    <property type="molecule type" value="Genomic_DNA"/>
</dbReference>
<dbReference type="SUPFAM" id="SSF51197">
    <property type="entry name" value="Clavaminate synthase-like"/>
    <property type="match status" value="1"/>
</dbReference>
<dbReference type="InterPro" id="IPR041667">
    <property type="entry name" value="Cupin_8"/>
</dbReference>
<proteinExistence type="predicted"/>
<dbReference type="PROSITE" id="PS51184">
    <property type="entry name" value="JMJC"/>
    <property type="match status" value="1"/>
</dbReference>
<protein>
    <submittedName>
        <fullName evidence="2">Lysine-specific demethylase JMJD5</fullName>
    </submittedName>
</protein>
<dbReference type="InterPro" id="IPR003347">
    <property type="entry name" value="JmjC_dom"/>
</dbReference>
<dbReference type="OrthoDB" id="263283at2759"/>
<dbReference type="Proteomes" id="UP000236621">
    <property type="component" value="Unassembled WGS sequence"/>
</dbReference>
<comment type="caution">
    <text evidence="2">The sequence shown here is derived from an EMBL/GenBank/DDBJ whole genome shotgun (WGS) entry which is preliminary data.</text>
</comment>
<dbReference type="AlphaFoldDB" id="A0A2K3QKN3"/>
<keyword evidence="2" id="KW-0489">Methyltransferase</keyword>
<evidence type="ECO:0000313" key="2">
    <source>
        <dbReference type="EMBL" id="PNY28093.1"/>
    </source>
</evidence>
<dbReference type="GO" id="GO:0008168">
    <property type="term" value="F:methyltransferase activity"/>
    <property type="evidence" value="ECO:0007669"/>
    <property type="project" value="UniProtKB-KW"/>
</dbReference>